<proteinExistence type="predicted"/>
<evidence type="ECO:0000313" key="2">
    <source>
        <dbReference type="EMBL" id="ETN99580.1"/>
    </source>
</evidence>
<protein>
    <submittedName>
        <fullName evidence="2">Uncharacterized protein</fullName>
    </submittedName>
</protein>
<comment type="caution">
    <text evidence="2">The sequence shown here is derived from an EMBL/GenBank/DDBJ whole genome shotgun (WGS) entry which is preliminary data.</text>
</comment>
<feature type="compositionally biased region" description="Basic and acidic residues" evidence="1">
    <location>
        <begin position="125"/>
        <end position="134"/>
    </location>
</feature>
<accession>X6LDX9</accession>
<dbReference type="Proteomes" id="UP000023152">
    <property type="component" value="Unassembled WGS sequence"/>
</dbReference>
<evidence type="ECO:0000313" key="3">
    <source>
        <dbReference type="Proteomes" id="UP000023152"/>
    </source>
</evidence>
<keyword evidence="3" id="KW-1185">Reference proteome</keyword>
<organism evidence="2 3">
    <name type="scientific">Reticulomyxa filosa</name>
    <dbReference type="NCBI Taxonomy" id="46433"/>
    <lineage>
        <taxon>Eukaryota</taxon>
        <taxon>Sar</taxon>
        <taxon>Rhizaria</taxon>
        <taxon>Retaria</taxon>
        <taxon>Foraminifera</taxon>
        <taxon>Monothalamids</taxon>
        <taxon>Reticulomyxidae</taxon>
        <taxon>Reticulomyxa</taxon>
    </lineage>
</organism>
<reference evidence="2 3" key="1">
    <citation type="journal article" date="2013" name="Curr. Biol.">
        <title>The Genome of the Foraminiferan Reticulomyxa filosa.</title>
        <authorList>
            <person name="Glockner G."/>
            <person name="Hulsmann N."/>
            <person name="Schleicher M."/>
            <person name="Noegel A.A."/>
            <person name="Eichinger L."/>
            <person name="Gallinger C."/>
            <person name="Pawlowski J."/>
            <person name="Sierra R."/>
            <person name="Euteneuer U."/>
            <person name="Pillet L."/>
            <person name="Moustafa A."/>
            <person name="Platzer M."/>
            <person name="Groth M."/>
            <person name="Szafranski K."/>
            <person name="Schliwa M."/>
        </authorList>
    </citation>
    <scope>NUCLEOTIDE SEQUENCE [LARGE SCALE GENOMIC DNA]</scope>
</reference>
<evidence type="ECO:0000256" key="1">
    <source>
        <dbReference type="SAM" id="MobiDB-lite"/>
    </source>
</evidence>
<dbReference type="EMBL" id="ASPP01043538">
    <property type="protein sequence ID" value="ETN99580.1"/>
    <property type="molecule type" value="Genomic_DNA"/>
</dbReference>
<sequence length="140" mass="16612">MKTLKNSLTSFLQDLINTFFFQQKQEDRFDKTLCLLNNEKQSNQKPNKQAKKKKKTFKHLHPCYSATLHAKLFSIDKNLLDRMVQNNVSISITKKEQNKNKNKNSNSRQVDHFPHDTMCVTQDTQRNKNNENKLMKKKKQ</sequence>
<dbReference type="AlphaFoldDB" id="X6LDX9"/>
<feature type="region of interest" description="Disordered" evidence="1">
    <location>
        <begin position="91"/>
        <end position="140"/>
    </location>
</feature>
<gene>
    <name evidence="2" type="ORF">RFI_37891</name>
</gene>
<name>X6LDX9_RETFI</name>